<comment type="caution">
    <text evidence="2">The sequence shown here is derived from an EMBL/GenBank/DDBJ whole genome shotgun (WGS) entry which is preliminary data.</text>
</comment>
<evidence type="ECO:0000313" key="2">
    <source>
        <dbReference type="EMBL" id="KAH9841606.1"/>
    </source>
</evidence>
<dbReference type="PANTHER" id="PTHR31014:SF0">
    <property type="entry name" value="MITOCHONDRIAL TRANSLATION SYSTEM COMPONENT PET127-RELATED"/>
    <property type="match status" value="1"/>
</dbReference>
<evidence type="ECO:0000313" key="3">
    <source>
        <dbReference type="Proteomes" id="UP000814176"/>
    </source>
</evidence>
<dbReference type="RefSeq" id="XP_047782905.1">
    <property type="nucleotide sequence ID" value="XM_047922629.1"/>
</dbReference>
<protein>
    <submittedName>
        <fullName evidence="2">Mitochondrial protein Pet127-domain-containing protein</fullName>
    </submittedName>
</protein>
<feature type="region of interest" description="Disordered" evidence="1">
    <location>
        <begin position="624"/>
        <end position="658"/>
    </location>
</feature>
<gene>
    <name evidence="2" type="ORF">C8Q71DRAFT_737853</name>
</gene>
<proteinExistence type="predicted"/>
<organism evidence="2 3">
    <name type="scientific">Rhodofomes roseus</name>
    <dbReference type="NCBI Taxonomy" id="34475"/>
    <lineage>
        <taxon>Eukaryota</taxon>
        <taxon>Fungi</taxon>
        <taxon>Dikarya</taxon>
        <taxon>Basidiomycota</taxon>
        <taxon>Agaricomycotina</taxon>
        <taxon>Agaricomycetes</taxon>
        <taxon>Polyporales</taxon>
        <taxon>Rhodofomes</taxon>
    </lineage>
</organism>
<feature type="region of interest" description="Disordered" evidence="1">
    <location>
        <begin position="48"/>
        <end position="67"/>
    </location>
</feature>
<keyword evidence="3" id="KW-1185">Reference proteome</keyword>
<evidence type="ECO:0000256" key="1">
    <source>
        <dbReference type="SAM" id="MobiDB-lite"/>
    </source>
</evidence>
<dbReference type="InterPro" id="IPR013943">
    <property type="entry name" value="Pet127"/>
</dbReference>
<accession>A0ABQ8KT50</accession>
<feature type="compositionally biased region" description="Polar residues" evidence="1">
    <location>
        <begin position="53"/>
        <end position="67"/>
    </location>
</feature>
<dbReference type="Proteomes" id="UP000814176">
    <property type="component" value="Unassembled WGS sequence"/>
</dbReference>
<feature type="compositionally biased region" description="Polar residues" evidence="1">
    <location>
        <begin position="22"/>
        <end position="38"/>
    </location>
</feature>
<feature type="region of interest" description="Disordered" evidence="1">
    <location>
        <begin position="22"/>
        <end position="41"/>
    </location>
</feature>
<sequence length="658" mass="74683">MLRVRHAPFKSLRRLHCNNTRRAFSDASQSQPSDTTPESDVHLRDVGAPVASEPSTGSVHQESHTQADNAPELVFGETSPDHASSSFLGGGPLLLDLALGKLPKNSLSHKLLSKLEATKHHIPVPPLTRSHTRKGNVKGRKMETPRVRGLLSPFDRMRLQDASRSPSELSLKPPVLQHELDRVLTNPGVHWLTEPRTSHDNFPSYLKEVPSASEFAFQRLRGFVPSSQDDDMHRLAKQNRCSFVGSTSSLTGMLSQIYLLLCEHKPVDLSTLSAHYQSKARNFTQGQRMPISVSLKYKDGLYSTDSDVDHLSQMGSSVTLLSQLGMVMEKFFTMDLSEFKSAFMKGESETFTHQGEAYRYAIHNKFMMRAQLDCHSPVLPGTGVFDIKTRAAVAVRLNLPKYRDNSNYRIYSIQGPWMSFEKEYYDLIRSAFLKYSFQARIGNMDGVFVAYHNTHEIFGFQYIPLEEMDRRLFGHDQGHRIFTKCISLLEVLFEEITTHFPKQSVKCTWETASTGKVMRIWIEPAEWREGEQKPIVQLNVTLSHYLGSLRVSGKEAVTSRNGGWTVSYQIAKSSLSQREIYKRRRGAFNTQLRVFQYRLDVNERIERREDIDLTDLKPLSFASKRGGHWWSPSAEPSEPSSAASELVKKLTRTLPEST</sequence>
<name>A0ABQ8KT50_9APHY</name>
<dbReference type="PANTHER" id="PTHR31014">
    <property type="entry name" value="MITOCHONDRIAL TRANSLATION SYSTEM COMPONENT PET127-RELATED"/>
    <property type="match status" value="1"/>
</dbReference>
<dbReference type="EMBL" id="JADCUA010000003">
    <property type="protein sequence ID" value="KAH9841606.1"/>
    <property type="molecule type" value="Genomic_DNA"/>
</dbReference>
<dbReference type="GeneID" id="72003361"/>
<feature type="compositionally biased region" description="Low complexity" evidence="1">
    <location>
        <begin position="631"/>
        <end position="645"/>
    </location>
</feature>
<reference evidence="2 3" key="1">
    <citation type="journal article" date="2021" name="Environ. Microbiol.">
        <title>Gene family expansions and transcriptome signatures uncover fungal adaptations to wood decay.</title>
        <authorList>
            <person name="Hage H."/>
            <person name="Miyauchi S."/>
            <person name="Viragh M."/>
            <person name="Drula E."/>
            <person name="Min B."/>
            <person name="Chaduli D."/>
            <person name="Navarro D."/>
            <person name="Favel A."/>
            <person name="Norest M."/>
            <person name="Lesage-Meessen L."/>
            <person name="Balint B."/>
            <person name="Merenyi Z."/>
            <person name="de Eugenio L."/>
            <person name="Morin E."/>
            <person name="Martinez A.T."/>
            <person name="Baldrian P."/>
            <person name="Stursova M."/>
            <person name="Martinez M.J."/>
            <person name="Novotny C."/>
            <person name="Magnuson J.K."/>
            <person name="Spatafora J.W."/>
            <person name="Maurice S."/>
            <person name="Pangilinan J."/>
            <person name="Andreopoulos W."/>
            <person name="LaButti K."/>
            <person name="Hundley H."/>
            <person name="Na H."/>
            <person name="Kuo A."/>
            <person name="Barry K."/>
            <person name="Lipzen A."/>
            <person name="Henrissat B."/>
            <person name="Riley R."/>
            <person name="Ahrendt S."/>
            <person name="Nagy L.G."/>
            <person name="Grigoriev I.V."/>
            <person name="Martin F."/>
            <person name="Rosso M.N."/>
        </authorList>
    </citation>
    <scope>NUCLEOTIDE SEQUENCE [LARGE SCALE GENOMIC DNA]</scope>
    <source>
        <strain evidence="2 3">CIRM-BRFM 1785</strain>
    </source>
</reference>
<dbReference type="Pfam" id="PF08634">
    <property type="entry name" value="Pet127"/>
    <property type="match status" value="1"/>
</dbReference>